<protein>
    <submittedName>
        <fullName evidence="2">Uncharacterized protein</fullName>
    </submittedName>
</protein>
<dbReference type="RefSeq" id="WP_207182639.1">
    <property type="nucleotide sequence ID" value="NZ_AP024145.1"/>
</dbReference>
<evidence type="ECO:0000256" key="1">
    <source>
        <dbReference type="SAM" id="MobiDB-lite"/>
    </source>
</evidence>
<organism evidence="2 3">
    <name type="scientific">Methylobacterium indicum</name>
    <dbReference type="NCBI Taxonomy" id="1775910"/>
    <lineage>
        <taxon>Bacteria</taxon>
        <taxon>Pseudomonadati</taxon>
        <taxon>Pseudomonadota</taxon>
        <taxon>Alphaproteobacteria</taxon>
        <taxon>Hyphomicrobiales</taxon>
        <taxon>Methylobacteriaceae</taxon>
        <taxon>Methylobacterium</taxon>
    </lineage>
</organism>
<gene>
    <name evidence="2" type="ORF">mvi_20740</name>
</gene>
<dbReference type="EMBL" id="AP024145">
    <property type="protein sequence ID" value="BCM83613.1"/>
    <property type="molecule type" value="Genomic_DNA"/>
</dbReference>
<feature type="compositionally biased region" description="Basic and acidic residues" evidence="1">
    <location>
        <begin position="42"/>
        <end position="55"/>
    </location>
</feature>
<name>A0A8H9C680_9HYPH</name>
<evidence type="ECO:0000313" key="2">
    <source>
        <dbReference type="EMBL" id="BCM83613.1"/>
    </source>
</evidence>
<proteinExistence type="predicted"/>
<dbReference type="KEGG" id="mind:mvi_20740"/>
<evidence type="ECO:0000313" key="3">
    <source>
        <dbReference type="Proteomes" id="UP000663508"/>
    </source>
</evidence>
<feature type="compositionally biased region" description="Pro residues" evidence="1">
    <location>
        <begin position="12"/>
        <end position="28"/>
    </location>
</feature>
<dbReference type="Proteomes" id="UP000663508">
    <property type="component" value="Chromosome"/>
</dbReference>
<dbReference type="AlphaFoldDB" id="A0A8H9C680"/>
<sequence>MSHLRLVSDSAPPAPEPAMPRPYAPPPVQRELPVPTSAFGAHESRLAPRKNDDRVPVPPGGRAHVTCSMDDLDFEQGVIIALERLAQGRELRDGLGKPVVAHEVERYAGLRAAGLAGLQARIRPHLRMDHPWQGQAAELMERLASEERHWWTVSGRRRT</sequence>
<reference evidence="2" key="1">
    <citation type="submission" date="2020-11" db="EMBL/GenBank/DDBJ databases">
        <title>Complete genome sequence of a novel pathogenic Methylobacterium strain isolated from rice in Vietnam.</title>
        <authorList>
            <person name="Lai K."/>
            <person name="Okazaki S."/>
            <person name="Higashi K."/>
            <person name="Mori H."/>
            <person name="Toyoda A."/>
            <person name="Kurokawa K."/>
        </authorList>
    </citation>
    <scope>NUCLEOTIDE SEQUENCE</scope>
    <source>
        <strain evidence="2">VL1</strain>
    </source>
</reference>
<feature type="region of interest" description="Disordered" evidence="1">
    <location>
        <begin position="1"/>
        <end position="60"/>
    </location>
</feature>
<accession>A0A8H9C680</accession>